<sequence>MSTMRPTSVPASVVGRFAVLLAACLLSSRGAFAQSGYGISEDFEEPPSISWLSPPKGSMSGGTVVTVYGSGFKRSPVAKCRFASENEFDEVELLYISDSEGRCVTPSRRTPSTAQVTVSNDGRQFSGWPLVYTKGSGTFLKFLFDNSQPGCFDCVNSIVPGSADGSGLNPLQITELWSVDNKTGPYIGGTDVTITAKGLDWVKADVGRPPYDLFVPGFGLRYNGPVGGPGAPHPHNVDPTSFGNGPPVTGTFYPHLKLKCQWQCFIDRDQNIWSGKNYTVNGELLRGVENVTRSDWIPARWKDYTEITCESPPHEVPAAANEPIAPTTCMIRVSNDDGASYHNESYAMWRYEDRAPTVTRIETNQRSAWPARGPFAGNTEVKIIGTNFLPSKYLKCKFGGVYSADGAGAYVEDDVSHVVGELGGRARYVSSTEIACVTPPFGPAASRAQYPSGSPGAVGSGAILDVSGFVTNAELNDSVGGVHIVSGGRGYATPPTISFEGGGGAGAKANCTIDQYGAIATVTVVDGGRGYNRGAGAAATATLTTVASAAKTVSVVDVTDGGSGYLTPPDVIFSCAGGVSDRSCFAIGDVSDGAASTAISPGVHARAVAVLGEDPTCDRSFERCQGRGAVVRVDVLFPGAFYASAPVIAFSPRKPYVRVTANEWRDGNATRGDPSVVGGYSKQGKSADELDPERAHGSWPSGSLSTTVPYDVEYLRYPDGGAGHYGVPGIVNGRVSGVDDRACVKSVDECPDPASSGTKASGWKTCELCPEMRNPEDRGPLLPPLGKAFMDGSIKPGHQELVRVSNNYHKWGVVPPSDRDAPRTHVGYRDLTKNPAAGEDMGYWIWSTSGMSAAEMNKCRVSNNPPVREFAGLQGHGLDAAFGFGGGTDGGGGLLRLDGSSVGGAPGSGATAHAKLSGNATQCATTLGCYVAEIVVDTAGEGYNKPPIVVVSGGGAGHGARASAVLSGGTVFKIVVDPNNRGMSYTTVPTVTLVAATEALTYDAASGHGTYGFDQSTIGAGGSPSLATRYRSTSNYDVGHGAFPGHPGNVNLGHPDKDCVYFLYSDIYVSPSGSDSTGQGTAGRPYRTIQKCIDASLAGARDYYVYKKADGGDRDPSIPDGTSRFGDETSGERVDATGAGMNTPTGYDKGYTGRAVVHRESRQTGWRRPKTGALYGGKSWSDDSRETQKGFGYAVNRDRCVLKDGTYWGEGNRELQPHGHMVEVWAENAQEVTLDCGGKSVGKNVFAGDRHGGEDVLATGSVSIKGVVMRRCTVRADPAPNYRPYYPGRPGYGPGARDPTGAACWPGATGCQFQQQ</sequence>
<protein>
    <recommendedName>
        <fullName evidence="3">IPT/TIG domain-containing protein</fullName>
    </recommendedName>
</protein>
<evidence type="ECO:0000259" key="3">
    <source>
        <dbReference type="SMART" id="SM00429"/>
    </source>
</evidence>
<dbReference type="GO" id="GO:0017154">
    <property type="term" value="F:semaphorin receptor activity"/>
    <property type="evidence" value="ECO:0007669"/>
    <property type="project" value="InterPro"/>
</dbReference>
<dbReference type="PANTHER" id="PTHR22625:SF70">
    <property type="entry name" value="PLEXIN A, ISOFORM A"/>
    <property type="match status" value="1"/>
</dbReference>
<feature type="region of interest" description="Disordered" evidence="1">
    <location>
        <begin position="1109"/>
        <end position="1181"/>
    </location>
</feature>
<dbReference type="InterPro" id="IPR002909">
    <property type="entry name" value="IPT_dom"/>
</dbReference>
<organism evidence="4">
    <name type="scientific">Micromonas pusilla</name>
    <name type="common">Picoplanktonic green alga</name>
    <name type="synonym">Chromulina pusilla</name>
    <dbReference type="NCBI Taxonomy" id="38833"/>
    <lineage>
        <taxon>Eukaryota</taxon>
        <taxon>Viridiplantae</taxon>
        <taxon>Chlorophyta</taxon>
        <taxon>Mamiellophyceae</taxon>
        <taxon>Mamiellales</taxon>
        <taxon>Mamiellaceae</taxon>
        <taxon>Micromonas</taxon>
    </lineage>
</organism>
<dbReference type="GO" id="GO:0002116">
    <property type="term" value="C:semaphorin receptor complex"/>
    <property type="evidence" value="ECO:0007669"/>
    <property type="project" value="TreeGrafter"/>
</dbReference>
<dbReference type="InterPro" id="IPR014756">
    <property type="entry name" value="Ig_E-set"/>
</dbReference>
<dbReference type="InterPro" id="IPR031148">
    <property type="entry name" value="Plexin"/>
</dbReference>
<dbReference type="Pfam" id="PF01833">
    <property type="entry name" value="TIG"/>
    <property type="match status" value="2"/>
</dbReference>
<dbReference type="Gene3D" id="2.60.40.10">
    <property type="entry name" value="Immunoglobulins"/>
    <property type="match status" value="2"/>
</dbReference>
<dbReference type="GO" id="GO:0005886">
    <property type="term" value="C:plasma membrane"/>
    <property type="evidence" value="ECO:0007669"/>
    <property type="project" value="TreeGrafter"/>
</dbReference>
<feature type="compositionally biased region" description="Basic and acidic residues" evidence="1">
    <location>
        <begin position="1125"/>
        <end position="1135"/>
    </location>
</feature>
<dbReference type="GO" id="GO:0030334">
    <property type="term" value="P:regulation of cell migration"/>
    <property type="evidence" value="ECO:0007669"/>
    <property type="project" value="TreeGrafter"/>
</dbReference>
<feature type="domain" description="IPT/TIG" evidence="3">
    <location>
        <begin position="46"/>
        <end position="133"/>
    </location>
</feature>
<feature type="domain" description="IPT/TIG" evidence="3">
    <location>
        <begin position="355"/>
        <end position="470"/>
    </location>
</feature>
<dbReference type="SMART" id="SM00429">
    <property type="entry name" value="IPT"/>
    <property type="match status" value="2"/>
</dbReference>
<dbReference type="EMBL" id="HBEN01010716">
    <property type="protein sequence ID" value="CAD8445193.1"/>
    <property type="molecule type" value="Transcribed_RNA"/>
</dbReference>
<dbReference type="Gene3D" id="3.30.1910.20">
    <property type="entry name" value="asparaginyl-tRNA synthetase, N-terminal domain"/>
    <property type="match status" value="1"/>
</dbReference>
<reference evidence="4" key="1">
    <citation type="submission" date="2021-01" db="EMBL/GenBank/DDBJ databases">
        <authorList>
            <person name="Corre E."/>
            <person name="Pelletier E."/>
            <person name="Niang G."/>
            <person name="Scheremetjew M."/>
            <person name="Finn R."/>
            <person name="Kale V."/>
            <person name="Holt S."/>
            <person name="Cochrane G."/>
            <person name="Meng A."/>
            <person name="Brown T."/>
            <person name="Cohen L."/>
        </authorList>
    </citation>
    <scope>NUCLEOTIDE SEQUENCE</scope>
    <source>
        <strain evidence="4">CCAC1681</strain>
    </source>
</reference>
<feature type="compositionally biased region" description="Basic and acidic residues" evidence="1">
    <location>
        <begin position="685"/>
        <end position="696"/>
    </location>
</feature>
<accession>A0A7S0D754</accession>
<dbReference type="SUPFAM" id="SSF81296">
    <property type="entry name" value="E set domains"/>
    <property type="match status" value="2"/>
</dbReference>
<dbReference type="PANTHER" id="PTHR22625">
    <property type="entry name" value="PLEXIN"/>
    <property type="match status" value="1"/>
</dbReference>
<proteinExistence type="predicted"/>
<feature type="region of interest" description="Disordered" evidence="1">
    <location>
        <begin position="667"/>
        <end position="702"/>
    </location>
</feature>
<dbReference type="InterPro" id="IPR013783">
    <property type="entry name" value="Ig-like_fold"/>
</dbReference>
<feature type="chain" id="PRO_5031544693" description="IPT/TIG domain-containing protein" evidence="2">
    <location>
        <begin position="34"/>
        <end position="1316"/>
    </location>
</feature>
<gene>
    <name evidence="4" type="ORF">MSP1401_LOCUS8861</name>
</gene>
<feature type="signal peptide" evidence="2">
    <location>
        <begin position="1"/>
        <end position="33"/>
    </location>
</feature>
<evidence type="ECO:0000313" key="4">
    <source>
        <dbReference type="EMBL" id="CAD8445193.1"/>
    </source>
</evidence>
<keyword evidence="2" id="KW-0732">Signal</keyword>
<name>A0A7S0D754_MICPS</name>
<evidence type="ECO:0000256" key="2">
    <source>
        <dbReference type="SAM" id="SignalP"/>
    </source>
</evidence>
<dbReference type="CDD" id="cd00102">
    <property type="entry name" value="IPT"/>
    <property type="match status" value="2"/>
</dbReference>
<evidence type="ECO:0000256" key="1">
    <source>
        <dbReference type="SAM" id="MobiDB-lite"/>
    </source>
</evidence>